<name>A0A0R0GYZ1_SOYBN</name>
<dbReference type="InParanoid" id="A0A0R0GYZ1"/>
<dbReference type="Gramene" id="KRH20229">
    <property type="protein sequence ID" value="KRH20229"/>
    <property type="gene ID" value="GLYMA_13G164200"/>
</dbReference>
<dbReference type="STRING" id="3847.A0A0R0GYZ1"/>
<dbReference type="PROSITE" id="PS50181">
    <property type="entry name" value="FBOX"/>
    <property type="match status" value="1"/>
</dbReference>
<dbReference type="InterPro" id="IPR001810">
    <property type="entry name" value="F-box_dom"/>
</dbReference>
<dbReference type="Proteomes" id="UP000008827">
    <property type="component" value="Chromosome 13"/>
</dbReference>
<evidence type="ECO:0000313" key="3">
    <source>
        <dbReference type="EnsemblPlants" id="KRH20229"/>
    </source>
</evidence>
<dbReference type="OrthoDB" id="3219396at2759"/>
<evidence type="ECO:0000313" key="4">
    <source>
        <dbReference type="Proteomes" id="UP000008827"/>
    </source>
</evidence>
<dbReference type="SUPFAM" id="SSF81383">
    <property type="entry name" value="F-box domain"/>
    <property type="match status" value="1"/>
</dbReference>
<dbReference type="Gene3D" id="1.20.1280.50">
    <property type="match status" value="1"/>
</dbReference>
<evidence type="ECO:0000259" key="1">
    <source>
        <dbReference type="PROSITE" id="PS50181"/>
    </source>
</evidence>
<dbReference type="EnsemblPlants" id="KRH20229">
    <property type="protein sequence ID" value="KRH20229"/>
    <property type="gene ID" value="GLYMA_13G164200"/>
</dbReference>
<evidence type="ECO:0000313" key="2">
    <source>
        <dbReference type="EMBL" id="KRH20229.1"/>
    </source>
</evidence>
<dbReference type="OMA" id="YILMETF"/>
<gene>
    <name evidence="2" type="ORF">GLYMA_13G164200</name>
</gene>
<dbReference type="AlphaFoldDB" id="A0A0R0GYZ1"/>
<feature type="domain" description="F-box" evidence="1">
    <location>
        <begin position="14"/>
        <end position="60"/>
    </location>
</feature>
<dbReference type="InterPro" id="IPR036047">
    <property type="entry name" value="F-box-like_dom_sf"/>
</dbReference>
<accession>A0A0R0GYZ1</accession>
<reference evidence="3" key="2">
    <citation type="submission" date="2018-02" db="UniProtKB">
        <authorList>
            <consortium name="EnsemblPlants"/>
        </authorList>
    </citation>
    <scope>IDENTIFICATION</scope>
    <source>
        <strain evidence="3">Williams 82</strain>
    </source>
</reference>
<protein>
    <recommendedName>
        <fullName evidence="1">F-box domain-containing protein</fullName>
    </recommendedName>
</protein>
<dbReference type="EMBL" id="CM000846">
    <property type="protein sequence ID" value="KRH20229.1"/>
    <property type="molecule type" value="Genomic_DNA"/>
</dbReference>
<sequence length="233" mass="26950">MESQSQRDRRTDAVGDLRVLPDEILCSILEGLTPRDAARVACVIGVMYILYNEDPLWMSLCRKGASGSWKKTALHNFYLMLTYLELGILNAVRLCQTNTKEYHRGPLYFDGFNSLFLYRRLYRCHTTLDAFFADIGNVERIKDISLFYNDYDAKKPKDKIFELNHSIVLQHLDFVINFVNSSKSETSMTFTKFTHTLLKHRQVRAQHGIHKIYSHFIEIPPSKSKTQNGVCGT</sequence>
<keyword evidence="4" id="KW-1185">Reference proteome</keyword>
<proteinExistence type="predicted"/>
<dbReference type="Pfam" id="PF12937">
    <property type="entry name" value="F-box-like"/>
    <property type="match status" value="1"/>
</dbReference>
<reference evidence="2 3" key="1">
    <citation type="journal article" date="2010" name="Nature">
        <title>Genome sequence of the palaeopolyploid soybean.</title>
        <authorList>
            <person name="Schmutz J."/>
            <person name="Cannon S.B."/>
            <person name="Schlueter J."/>
            <person name="Ma J."/>
            <person name="Mitros T."/>
            <person name="Nelson W."/>
            <person name="Hyten D.L."/>
            <person name="Song Q."/>
            <person name="Thelen J.J."/>
            <person name="Cheng J."/>
            <person name="Xu D."/>
            <person name="Hellsten U."/>
            <person name="May G.D."/>
            <person name="Yu Y."/>
            <person name="Sakurai T."/>
            <person name="Umezawa T."/>
            <person name="Bhattacharyya M.K."/>
            <person name="Sandhu D."/>
            <person name="Valliyodan B."/>
            <person name="Lindquist E."/>
            <person name="Peto M."/>
            <person name="Grant D."/>
            <person name="Shu S."/>
            <person name="Goodstein D."/>
            <person name="Barry K."/>
            <person name="Futrell-Griggs M."/>
            <person name="Abernathy B."/>
            <person name="Du J."/>
            <person name="Tian Z."/>
            <person name="Zhu L."/>
            <person name="Gill N."/>
            <person name="Joshi T."/>
            <person name="Libault M."/>
            <person name="Sethuraman A."/>
            <person name="Zhang X.-C."/>
            <person name="Shinozaki K."/>
            <person name="Nguyen H.T."/>
            <person name="Wing R.A."/>
            <person name="Cregan P."/>
            <person name="Specht J."/>
            <person name="Grimwood J."/>
            <person name="Rokhsar D."/>
            <person name="Stacey G."/>
            <person name="Shoemaker R.C."/>
            <person name="Jackson S.A."/>
        </authorList>
    </citation>
    <scope>NUCLEOTIDE SEQUENCE [LARGE SCALE GENOMIC DNA]</scope>
    <source>
        <strain evidence="3">cv. Williams 82</strain>
        <tissue evidence="2">Callus</tissue>
    </source>
</reference>
<organism evidence="2">
    <name type="scientific">Glycine max</name>
    <name type="common">Soybean</name>
    <name type="synonym">Glycine hispida</name>
    <dbReference type="NCBI Taxonomy" id="3847"/>
    <lineage>
        <taxon>Eukaryota</taxon>
        <taxon>Viridiplantae</taxon>
        <taxon>Streptophyta</taxon>
        <taxon>Embryophyta</taxon>
        <taxon>Tracheophyta</taxon>
        <taxon>Spermatophyta</taxon>
        <taxon>Magnoliopsida</taxon>
        <taxon>eudicotyledons</taxon>
        <taxon>Gunneridae</taxon>
        <taxon>Pentapetalae</taxon>
        <taxon>rosids</taxon>
        <taxon>fabids</taxon>
        <taxon>Fabales</taxon>
        <taxon>Fabaceae</taxon>
        <taxon>Papilionoideae</taxon>
        <taxon>50 kb inversion clade</taxon>
        <taxon>NPAAA clade</taxon>
        <taxon>indigoferoid/millettioid clade</taxon>
        <taxon>Phaseoleae</taxon>
        <taxon>Glycine</taxon>
        <taxon>Glycine subgen. Soja</taxon>
    </lineage>
</organism>
<reference evidence="2" key="3">
    <citation type="submission" date="2018-07" db="EMBL/GenBank/DDBJ databases">
        <title>WGS assembly of Glycine max.</title>
        <authorList>
            <person name="Schmutz J."/>
            <person name="Cannon S."/>
            <person name="Schlueter J."/>
            <person name="Ma J."/>
            <person name="Mitros T."/>
            <person name="Nelson W."/>
            <person name="Hyten D."/>
            <person name="Song Q."/>
            <person name="Thelen J."/>
            <person name="Cheng J."/>
            <person name="Xu D."/>
            <person name="Hellsten U."/>
            <person name="May G."/>
            <person name="Yu Y."/>
            <person name="Sakurai T."/>
            <person name="Umezawa T."/>
            <person name="Bhattacharyya M."/>
            <person name="Sandhu D."/>
            <person name="Valliyodan B."/>
            <person name="Lindquist E."/>
            <person name="Peto M."/>
            <person name="Grant D."/>
            <person name="Shu S."/>
            <person name="Goodstein D."/>
            <person name="Barry K."/>
            <person name="Futrell-Griggs M."/>
            <person name="Abernathy B."/>
            <person name="Du J."/>
            <person name="Tian Z."/>
            <person name="Zhu L."/>
            <person name="Gill N."/>
            <person name="Joshi T."/>
            <person name="Libault M."/>
            <person name="Sethuraman A."/>
            <person name="Zhang X."/>
            <person name="Shinozaki K."/>
            <person name="Nguyen H."/>
            <person name="Wing R."/>
            <person name="Cregan P."/>
            <person name="Specht J."/>
            <person name="Grimwood J."/>
            <person name="Rokhsar D."/>
            <person name="Stacey G."/>
            <person name="Shoemaker R."/>
            <person name="Jackson S."/>
        </authorList>
    </citation>
    <scope>NUCLEOTIDE SEQUENCE</scope>
    <source>
        <tissue evidence="2">Callus</tissue>
    </source>
</reference>